<feature type="domain" description="Tripartite ATP-independent periplasmic transporters DctQ component" evidence="9">
    <location>
        <begin position="28"/>
        <end position="147"/>
    </location>
</feature>
<dbReference type="Pfam" id="PF04290">
    <property type="entry name" value="DctQ"/>
    <property type="match status" value="1"/>
</dbReference>
<feature type="transmembrane region" description="Helical" evidence="8">
    <location>
        <begin position="89"/>
        <end position="110"/>
    </location>
</feature>
<evidence type="ECO:0000256" key="3">
    <source>
        <dbReference type="ARBA" id="ARBA00022475"/>
    </source>
</evidence>
<keyword evidence="3" id="KW-1003">Cell membrane</keyword>
<reference evidence="10" key="1">
    <citation type="submission" date="2019-08" db="EMBL/GenBank/DDBJ databases">
        <authorList>
            <person name="Kucharzyk K."/>
            <person name="Murdoch R.W."/>
            <person name="Higgins S."/>
            <person name="Loffler F."/>
        </authorList>
    </citation>
    <scope>NUCLEOTIDE SEQUENCE</scope>
</reference>
<protein>
    <recommendedName>
        <fullName evidence="9">Tripartite ATP-independent periplasmic transporters DctQ component domain-containing protein</fullName>
    </recommendedName>
</protein>
<keyword evidence="5 8" id="KW-0812">Transmembrane</keyword>
<feature type="transmembrane region" description="Helical" evidence="8">
    <location>
        <begin position="15"/>
        <end position="38"/>
    </location>
</feature>
<name>A0A645DKX1_9ZZZZ</name>
<dbReference type="GO" id="GO:0005886">
    <property type="term" value="C:plasma membrane"/>
    <property type="evidence" value="ECO:0007669"/>
    <property type="project" value="UniProtKB-SubCell"/>
</dbReference>
<comment type="caution">
    <text evidence="10">The sequence shown here is derived from an EMBL/GenBank/DDBJ whole genome shotgun (WGS) entry which is preliminary data.</text>
</comment>
<evidence type="ECO:0000259" key="9">
    <source>
        <dbReference type="Pfam" id="PF04290"/>
    </source>
</evidence>
<keyword evidence="4" id="KW-0997">Cell inner membrane</keyword>
<dbReference type="InterPro" id="IPR055348">
    <property type="entry name" value="DctQ"/>
</dbReference>
<keyword evidence="2" id="KW-0813">Transport</keyword>
<proteinExistence type="predicted"/>
<keyword evidence="7 8" id="KW-0472">Membrane</keyword>
<dbReference type="InterPro" id="IPR007387">
    <property type="entry name" value="TRAP_DctQ"/>
</dbReference>
<dbReference type="PANTHER" id="PTHR35011">
    <property type="entry name" value="2,3-DIKETO-L-GULONATE TRAP TRANSPORTER SMALL PERMEASE PROTEIN YIAM"/>
    <property type="match status" value="1"/>
</dbReference>
<evidence type="ECO:0000256" key="5">
    <source>
        <dbReference type="ARBA" id="ARBA00022692"/>
    </source>
</evidence>
<dbReference type="EMBL" id="VSSQ01037410">
    <property type="protein sequence ID" value="MPM90090.1"/>
    <property type="molecule type" value="Genomic_DNA"/>
</dbReference>
<evidence type="ECO:0000256" key="2">
    <source>
        <dbReference type="ARBA" id="ARBA00022448"/>
    </source>
</evidence>
<feature type="transmembrane region" description="Helical" evidence="8">
    <location>
        <begin position="130"/>
        <end position="148"/>
    </location>
</feature>
<evidence type="ECO:0000256" key="4">
    <source>
        <dbReference type="ARBA" id="ARBA00022519"/>
    </source>
</evidence>
<feature type="transmembrane region" description="Helical" evidence="8">
    <location>
        <begin position="50"/>
        <end position="69"/>
    </location>
</feature>
<evidence type="ECO:0000256" key="1">
    <source>
        <dbReference type="ARBA" id="ARBA00004429"/>
    </source>
</evidence>
<evidence type="ECO:0000256" key="6">
    <source>
        <dbReference type="ARBA" id="ARBA00022989"/>
    </source>
</evidence>
<comment type="subcellular location">
    <subcellularLocation>
        <location evidence="1">Cell inner membrane</location>
        <topology evidence="1">Multi-pass membrane protein</topology>
    </subcellularLocation>
</comment>
<keyword evidence="6 8" id="KW-1133">Transmembrane helix</keyword>
<organism evidence="10">
    <name type="scientific">bioreactor metagenome</name>
    <dbReference type="NCBI Taxonomy" id="1076179"/>
    <lineage>
        <taxon>unclassified sequences</taxon>
        <taxon>metagenomes</taxon>
        <taxon>ecological metagenomes</taxon>
    </lineage>
</organism>
<gene>
    <name evidence="10" type="ORF">SDC9_137206</name>
</gene>
<evidence type="ECO:0000256" key="8">
    <source>
        <dbReference type="SAM" id="Phobius"/>
    </source>
</evidence>
<sequence length="166" mass="18424">MVKVLDRISWVLGKIATYMATIILISVFLVITLGVVARFTSLRFSWTEEFARWGLVSLTYVGASAALRNKQHAGVNLVVNSLPAKIGKVVGVIAYLVLMFSVVYFFFNSYEAAIKATRIRGDIIALSMKYVKLFIPASFFMMFFHLAWGLGDLLVSKEIAGKTVSV</sequence>
<accession>A0A645DKX1</accession>
<evidence type="ECO:0000313" key="10">
    <source>
        <dbReference type="EMBL" id="MPM90090.1"/>
    </source>
</evidence>
<dbReference type="AlphaFoldDB" id="A0A645DKX1"/>
<evidence type="ECO:0000256" key="7">
    <source>
        <dbReference type="ARBA" id="ARBA00023136"/>
    </source>
</evidence>